<dbReference type="Gene3D" id="3.30.230.10">
    <property type="match status" value="1"/>
</dbReference>
<dbReference type="AlphaFoldDB" id="A0A6H0ZW09"/>
<dbReference type="GO" id="GO:0016301">
    <property type="term" value="F:kinase activity"/>
    <property type="evidence" value="ECO:0007669"/>
    <property type="project" value="UniProtKB-KW"/>
</dbReference>
<sequence length="324" mass="34638">MSFTIFSNSHASAKCALPRTLQVGVGRAIAHHGELLQGVFSDEDGRLHRGLVTLPLPQIGSVVTFWPDDSEDIRTRPENRSKAACAAKLAFQELGSPQVAGCLTIETSIPIGYGYGSSTADVIAAIRAAAAAIGADLNRSSICRLAVAAETASDALVFDEQAVIFAQREGRVLEYLPGDYPALHVVGFSSRDDVPVDTLAMAPARYESTEIETFRVLRGLIRRAIREQDATLLGRVSTTSATINQRYLEKRHFRTLMQICENGGGCGVQISHSGPLMGVLVDAKAYDAMARVVGIATAARDSGFTDIVTFSVNVDGAPVQNTSW</sequence>
<dbReference type="InterPro" id="IPR006204">
    <property type="entry name" value="GHMP_kinase_N_dom"/>
</dbReference>
<dbReference type="PANTHER" id="PTHR20861:SF6">
    <property type="entry name" value="BETA-RIBOFURANOSYLPHENOL 5'-PHOSPHATE SYNTHASE"/>
    <property type="match status" value="1"/>
</dbReference>
<gene>
    <name evidence="4" type="ORF">FOB41_23220</name>
</gene>
<dbReference type="InterPro" id="IPR012363">
    <property type="entry name" value="PduX"/>
</dbReference>
<evidence type="ECO:0000256" key="2">
    <source>
        <dbReference type="ARBA" id="ARBA00022777"/>
    </source>
</evidence>
<feature type="domain" description="GHMP kinase N-terminal" evidence="3">
    <location>
        <begin position="84"/>
        <end position="151"/>
    </location>
</feature>
<dbReference type="Pfam" id="PF00288">
    <property type="entry name" value="GHMP_kinases_N"/>
    <property type="match status" value="1"/>
</dbReference>
<keyword evidence="2 4" id="KW-0418">Kinase</keyword>
<evidence type="ECO:0000256" key="1">
    <source>
        <dbReference type="ARBA" id="ARBA00022679"/>
    </source>
</evidence>
<dbReference type="PIRSF" id="PIRSF033887">
    <property type="entry name" value="PduX"/>
    <property type="match status" value="1"/>
</dbReference>
<dbReference type="SUPFAM" id="SSF54211">
    <property type="entry name" value="Ribosomal protein S5 domain 2-like"/>
    <property type="match status" value="1"/>
</dbReference>
<keyword evidence="1" id="KW-0808">Transferase</keyword>
<dbReference type="InterPro" id="IPR020568">
    <property type="entry name" value="Ribosomal_Su5_D2-typ_SF"/>
</dbReference>
<reference evidence="4 5" key="1">
    <citation type="submission" date="2020-04" db="EMBL/GenBank/DDBJ databases">
        <title>FDA dAtabase for Regulatory Grade micrObial Sequences (FDA-ARGOS): Supporting development and validation of Infectious Disease Dx tests.</title>
        <authorList>
            <person name="Sciortino C."/>
            <person name="Tallon L."/>
            <person name="Sadzewicz L."/>
            <person name="Vavikolanu K."/>
            <person name="Mehta A."/>
            <person name="Aluvathingal J."/>
            <person name="Nadendla S."/>
            <person name="Nandy P."/>
            <person name="Geyer C."/>
            <person name="Yan Y."/>
            <person name="Sichtig H."/>
        </authorList>
    </citation>
    <scope>NUCLEOTIDE SEQUENCE [LARGE SCALE GENOMIC DNA]</scope>
    <source>
        <strain evidence="4 5">FDAARGOS_633</strain>
    </source>
</reference>
<evidence type="ECO:0000313" key="5">
    <source>
        <dbReference type="Proteomes" id="UP000500870"/>
    </source>
</evidence>
<dbReference type="InterPro" id="IPR014721">
    <property type="entry name" value="Ribsml_uS5_D2-typ_fold_subgr"/>
</dbReference>
<evidence type="ECO:0000313" key="4">
    <source>
        <dbReference type="EMBL" id="QIX24031.1"/>
    </source>
</evidence>
<dbReference type="PANTHER" id="PTHR20861">
    <property type="entry name" value="HOMOSERINE/4-DIPHOSPHOCYTIDYL-2-C-METHYL-D-ERYTHRITOL KINASE"/>
    <property type="match status" value="1"/>
</dbReference>
<dbReference type="GO" id="GO:0005524">
    <property type="term" value="F:ATP binding"/>
    <property type="evidence" value="ECO:0007669"/>
    <property type="project" value="InterPro"/>
</dbReference>
<dbReference type="RefSeq" id="WP_112556493.1">
    <property type="nucleotide sequence ID" value="NZ_CP050899.1"/>
</dbReference>
<dbReference type="Proteomes" id="UP000500870">
    <property type="component" value="Chromosome 3"/>
</dbReference>
<organism evidence="4 5">
    <name type="scientific">Agrobacterium pusense</name>
    <dbReference type="NCBI Taxonomy" id="648995"/>
    <lineage>
        <taxon>Bacteria</taxon>
        <taxon>Pseudomonadati</taxon>
        <taxon>Pseudomonadota</taxon>
        <taxon>Alphaproteobacteria</taxon>
        <taxon>Hyphomicrobiales</taxon>
        <taxon>Rhizobiaceae</taxon>
        <taxon>Rhizobium/Agrobacterium group</taxon>
        <taxon>Agrobacterium</taxon>
    </lineage>
</organism>
<name>A0A6H0ZW09_9HYPH</name>
<dbReference type="EMBL" id="CP050899">
    <property type="protein sequence ID" value="QIX24031.1"/>
    <property type="molecule type" value="Genomic_DNA"/>
</dbReference>
<proteinExistence type="predicted"/>
<evidence type="ECO:0000259" key="3">
    <source>
        <dbReference type="Pfam" id="PF00288"/>
    </source>
</evidence>
<accession>A0A6H0ZW09</accession>
<protein>
    <submittedName>
        <fullName evidence="4">Kinase</fullName>
    </submittedName>
</protein>